<gene>
    <name evidence="1" type="ORF">J2750_000184</name>
</gene>
<dbReference type="AlphaFoldDB" id="A0AA90ZAV4"/>
<dbReference type="Proteomes" id="UP001185015">
    <property type="component" value="Unassembled WGS sequence"/>
</dbReference>
<dbReference type="Pfam" id="PF04343">
    <property type="entry name" value="DUF488"/>
    <property type="match status" value="1"/>
</dbReference>
<proteinExistence type="predicted"/>
<reference evidence="1 2" key="1">
    <citation type="submission" date="2023-07" db="EMBL/GenBank/DDBJ databases">
        <title>Genomic Encyclopedia of Type Strains, Phase IV (KMG-IV): sequencing the most valuable type-strain genomes for metagenomic binning, comparative biology and taxonomic classification.</title>
        <authorList>
            <person name="Goeker M."/>
        </authorList>
    </citation>
    <scope>NUCLEOTIDE SEQUENCE [LARGE SCALE GENOMIC DNA]</scope>
    <source>
        <strain evidence="1 2">DSM 17273</strain>
    </source>
</reference>
<dbReference type="EMBL" id="JAVDQI010000001">
    <property type="protein sequence ID" value="MDR6221752.1"/>
    <property type="molecule type" value="Genomic_DNA"/>
</dbReference>
<dbReference type="PANTHER" id="PTHR39337:SF1">
    <property type="entry name" value="BLR5642 PROTEIN"/>
    <property type="match status" value="1"/>
</dbReference>
<dbReference type="RefSeq" id="WP_270096421.1">
    <property type="nucleotide sequence ID" value="NZ_JAQFFK010000003.1"/>
</dbReference>
<evidence type="ECO:0000313" key="1">
    <source>
        <dbReference type="EMBL" id="MDR6221752.1"/>
    </source>
</evidence>
<evidence type="ECO:0000313" key="2">
    <source>
        <dbReference type="Proteomes" id="UP001185015"/>
    </source>
</evidence>
<accession>A0AA90ZAV4</accession>
<dbReference type="PIRSF" id="PIRSF024492">
    <property type="entry name" value="UCP024492"/>
    <property type="match status" value="1"/>
</dbReference>
<organism evidence="1 2">
    <name type="scientific">Methanococcoides alaskense</name>
    <dbReference type="NCBI Taxonomy" id="325778"/>
    <lineage>
        <taxon>Archaea</taxon>
        <taxon>Methanobacteriati</taxon>
        <taxon>Methanobacteriota</taxon>
        <taxon>Stenosarchaea group</taxon>
        <taxon>Methanomicrobia</taxon>
        <taxon>Methanosarcinales</taxon>
        <taxon>Methanosarcinaceae</taxon>
        <taxon>Methanococcoides</taxon>
    </lineage>
</organism>
<dbReference type="InterPro" id="IPR007438">
    <property type="entry name" value="DUF488"/>
</dbReference>
<comment type="caution">
    <text evidence="1">The sequence shown here is derived from an EMBL/GenBank/DDBJ whole genome shotgun (WGS) entry which is preliminary data.</text>
</comment>
<keyword evidence="2" id="KW-1185">Reference proteome</keyword>
<dbReference type="PANTHER" id="PTHR39337">
    <property type="entry name" value="BLR5642 PROTEIN"/>
    <property type="match status" value="1"/>
</dbReference>
<name>A0AA90ZAV4_9EURY</name>
<protein>
    <submittedName>
        <fullName evidence="1">Uncharacterized protein (DUF488 family)</fullName>
    </submittedName>
</protein>
<sequence>MAIMEDGSFCYTIGYGNRSLEYLIDMVQSFNIVHLVDIRSYPHSVHEDFNKENLEIVLPMNNIIYSHCPGLGGLRNGSYMDYTKTDEFSKYYSRLVDKIEAVNKAGSCIVLMCAEKNPKNCHRYHLSKVLESSGIKIIHLTDPGQVDLFRF</sequence>
<dbReference type="InterPro" id="IPR014519">
    <property type="entry name" value="UCP024492"/>
</dbReference>